<sequence length="249" mass="27681">MADMDCTWDRLQQFAGSLGFDFSDKKIELFKTYFNLLIERNQSVNLTAIVTLDDVIRKHFIDSLFLARALKGRKMARILDLGSGAGFPGLVLGIVFTDSEIVLCDALRKRVHFLKDIRDALGLVNVQTIHARAEELARLDTYRDSFDVVTARALAPLHAVVEWGMPFLKPYGTLIAMKGPGVVDEVSEAAITVRMLKGTHTQTSEYELPDGAGRRTLVEVEKLAPTPKNFPRKPGEALRTPLAVASKIR</sequence>
<dbReference type="RefSeq" id="WP_079290083.1">
    <property type="nucleotide sequence ID" value="NZ_MWPS01000013.1"/>
</dbReference>
<comment type="caution">
    <text evidence="7">The sequence shown here is derived from an EMBL/GenBank/DDBJ whole genome shotgun (WGS) entry which is preliminary data.</text>
</comment>
<dbReference type="PIRSF" id="PIRSF003078">
    <property type="entry name" value="GidB"/>
    <property type="match status" value="1"/>
</dbReference>
<feature type="binding site" evidence="6">
    <location>
        <begin position="133"/>
        <end position="134"/>
    </location>
    <ligand>
        <name>S-adenosyl-L-methionine</name>
        <dbReference type="ChEBI" id="CHEBI:59789"/>
    </ligand>
</feature>
<keyword evidence="5 6" id="KW-0949">S-adenosyl-L-methionine</keyword>
<dbReference type="Pfam" id="PF02527">
    <property type="entry name" value="GidB"/>
    <property type="match status" value="1"/>
</dbReference>
<dbReference type="GO" id="GO:0070043">
    <property type="term" value="F:rRNA (guanine-N7-)-methyltransferase activity"/>
    <property type="evidence" value="ECO:0007669"/>
    <property type="project" value="UniProtKB-UniRule"/>
</dbReference>
<evidence type="ECO:0000256" key="1">
    <source>
        <dbReference type="ARBA" id="ARBA00022490"/>
    </source>
</evidence>
<dbReference type="CDD" id="cd02440">
    <property type="entry name" value="AdoMet_MTases"/>
    <property type="match status" value="1"/>
</dbReference>
<dbReference type="NCBIfam" id="TIGR00138">
    <property type="entry name" value="rsmG_gidB"/>
    <property type="match status" value="1"/>
</dbReference>
<protein>
    <recommendedName>
        <fullName evidence="6">Ribosomal RNA small subunit methyltransferase G</fullName>
        <ecNumber evidence="6">2.1.1.-</ecNumber>
    </recommendedName>
    <alternativeName>
        <fullName evidence="6">16S rRNA 7-methylguanosine methyltransferase</fullName>
        <shortName evidence="6">16S rRNA m7G methyltransferase</shortName>
    </alternativeName>
</protein>
<comment type="caution">
    <text evidence="6">Lacks conserved residue(s) required for the propagation of feature annotation.</text>
</comment>
<evidence type="ECO:0000313" key="8">
    <source>
        <dbReference type="Proteomes" id="UP000190229"/>
    </source>
</evidence>
<dbReference type="GO" id="GO:0005829">
    <property type="term" value="C:cytosol"/>
    <property type="evidence" value="ECO:0007669"/>
    <property type="project" value="TreeGrafter"/>
</dbReference>
<comment type="similarity">
    <text evidence="6">Belongs to the methyltransferase superfamily. RNA methyltransferase RsmG family.</text>
</comment>
<comment type="function">
    <text evidence="6">Specifically methylates the N7 position of guanine in position 535 of 16S rRNA.</text>
</comment>
<evidence type="ECO:0000256" key="4">
    <source>
        <dbReference type="ARBA" id="ARBA00022679"/>
    </source>
</evidence>
<dbReference type="PANTHER" id="PTHR31760:SF0">
    <property type="entry name" value="S-ADENOSYL-L-METHIONINE-DEPENDENT METHYLTRANSFERASES SUPERFAMILY PROTEIN"/>
    <property type="match status" value="1"/>
</dbReference>
<keyword evidence="3 6" id="KW-0489">Methyltransferase</keyword>
<keyword evidence="2 6" id="KW-0698">rRNA processing</keyword>
<evidence type="ECO:0000256" key="5">
    <source>
        <dbReference type="ARBA" id="ARBA00022691"/>
    </source>
</evidence>
<evidence type="ECO:0000256" key="3">
    <source>
        <dbReference type="ARBA" id="ARBA00022603"/>
    </source>
</evidence>
<dbReference type="PANTHER" id="PTHR31760">
    <property type="entry name" value="S-ADENOSYL-L-METHIONINE-DEPENDENT METHYLTRANSFERASES SUPERFAMILY PROTEIN"/>
    <property type="match status" value="1"/>
</dbReference>
<feature type="binding site" evidence="6">
    <location>
        <position position="82"/>
    </location>
    <ligand>
        <name>S-adenosyl-L-methionine</name>
        <dbReference type="ChEBI" id="CHEBI:59789"/>
    </ligand>
</feature>
<keyword evidence="4 6" id="KW-0808">Transferase</keyword>
<name>A0A1V4EV45_9BACL</name>
<comment type="subcellular location">
    <subcellularLocation>
        <location evidence="6">Cytoplasm</location>
    </subcellularLocation>
</comment>
<evidence type="ECO:0000313" key="7">
    <source>
        <dbReference type="EMBL" id="OPG16813.1"/>
    </source>
</evidence>
<dbReference type="HAMAP" id="MF_00074">
    <property type="entry name" value="16SrRNA_methyltr_G"/>
    <property type="match status" value="1"/>
</dbReference>
<dbReference type="SUPFAM" id="SSF53335">
    <property type="entry name" value="S-adenosyl-L-methionine-dependent methyltransferases"/>
    <property type="match status" value="1"/>
</dbReference>
<proteinExistence type="inferred from homology"/>
<gene>
    <name evidence="6" type="primary">rsmG</name>
    <name evidence="7" type="ORF">B2M26_04750</name>
</gene>
<dbReference type="Gene3D" id="3.40.50.150">
    <property type="entry name" value="Vaccinia Virus protein VP39"/>
    <property type="match status" value="1"/>
</dbReference>
<reference evidence="7 8" key="1">
    <citation type="submission" date="2017-02" db="EMBL/GenBank/DDBJ databases">
        <title>Draft genome of Acidibacillus ferrooxidans Huett2.</title>
        <authorList>
            <person name="Schopf S."/>
        </authorList>
    </citation>
    <scope>NUCLEOTIDE SEQUENCE [LARGE SCALE GENOMIC DNA]</scope>
    <source>
        <strain evidence="7 8">Huett2</strain>
    </source>
</reference>
<dbReference type="FunFam" id="3.40.50.150:FF:000041">
    <property type="entry name" value="Ribosomal RNA small subunit methyltransferase G"/>
    <property type="match status" value="1"/>
</dbReference>
<evidence type="ECO:0000256" key="6">
    <source>
        <dbReference type="HAMAP-Rule" id="MF_00074"/>
    </source>
</evidence>
<keyword evidence="1 6" id="KW-0963">Cytoplasm</keyword>
<feature type="binding site" evidence="6">
    <location>
        <position position="87"/>
    </location>
    <ligand>
        <name>S-adenosyl-L-methionine</name>
        <dbReference type="ChEBI" id="CHEBI:59789"/>
    </ligand>
</feature>
<dbReference type="EMBL" id="MWPS01000013">
    <property type="protein sequence ID" value="OPG16813.1"/>
    <property type="molecule type" value="Genomic_DNA"/>
</dbReference>
<dbReference type="Proteomes" id="UP000190229">
    <property type="component" value="Unassembled WGS sequence"/>
</dbReference>
<accession>A0A1V4EV45</accession>
<evidence type="ECO:0000256" key="2">
    <source>
        <dbReference type="ARBA" id="ARBA00022552"/>
    </source>
</evidence>
<dbReference type="InterPro" id="IPR029063">
    <property type="entry name" value="SAM-dependent_MTases_sf"/>
</dbReference>
<dbReference type="InterPro" id="IPR003682">
    <property type="entry name" value="rRNA_ssu_MeTfrase_G"/>
</dbReference>
<dbReference type="EC" id="2.1.1.-" evidence="6"/>
<organism evidence="7 8">
    <name type="scientific">Ferroacidibacillus organovorans</name>
    <dbReference type="NCBI Taxonomy" id="1765683"/>
    <lineage>
        <taxon>Bacteria</taxon>
        <taxon>Bacillati</taxon>
        <taxon>Bacillota</taxon>
        <taxon>Bacilli</taxon>
        <taxon>Bacillales</taxon>
        <taxon>Alicyclobacillaceae</taxon>
        <taxon>Ferroacidibacillus</taxon>
    </lineage>
</organism>
<keyword evidence="8" id="KW-1185">Reference proteome</keyword>
<feature type="binding site" evidence="6">
    <location>
        <position position="152"/>
    </location>
    <ligand>
        <name>S-adenosyl-L-methionine</name>
        <dbReference type="ChEBI" id="CHEBI:59789"/>
    </ligand>
</feature>
<dbReference type="AlphaFoldDB" id="A0A1V4EV45"/>